<reference evidence="4" key="1">
    <citation type="journal article" date="2013" name="Genome Announc.">
        <title>Draft genome sequence of the basidiomycetous yeast-like fungus Pseudozyma hubeiensis SY62, which produces an abundant amount of the biosurfactant mannosylerythritol lipids.</title>
        <authorList>
            <person name="Konishi M."/>
            <person name="Hatada Y."/>
            <person name="Horiuchi J."/>
        </authorList>
    </citation>
    <scope>NUCLEOTIDE SEQUENCE [LARGE SCALE GENOMIC DNA]</scope>
    <source>
        <strain evidence="4">SY62</strain>
    </source>
</reference>
<dbReference type="Proteomes" id="UP000014071">
    <property type="component" value="Unassembled WGS sequence"/>
</dbReference>
<dbReference type="PANTHER" id="PTHR11736">
    <property type="entry name" value="MELANOMA-ASSOCIATED ANTIGEN MAGE ANTIGEN"/>
    <property type="match status" value="1"/>
</dbReference>
<proteinExistence type="predicted"/>
<feature type="compositionally biased region" description="Low complexity" evidence="1">
    <location>
        <begin position="219"/>
        <end position="230"/>
    </location>
</feature>
<accession>R9P8J7</accession>
<dbReference type="PANTHER" id="PTHR11736:SF14">
    <property type="entry name" value="NSE3 HOMOLOG, SMC5-SMC6 COMPLEX COMPONENT"/>
    <property type="match status" value="1"/>
</dbReference>
<dbReference type="GeneID" id="24110448"/>
<keyword evidence="4" id="KW-1185">Reference proteome</keyword>
<sequence length="460" mass="50188">MATYGSQRRGRDPPPISSGRRRRDEESQDSSSNTRDSQLDDSQSSSDADRRSPASRVSLKEIPVTDTVLRNAQDAGDAEINKKAAELVRYALACEYQRSKITKDDIRKNILNDKTSRLFAPVFNAAQKMLYRTFGFQMVEVRRAGADNAQLAKQAQEVLRAASSSANGLRSREKQPEESSAVDGGVGSNIWMLQSTLSPDMISELVSADDELTKAFAHSSSSSGSSSSSSQRRRQTADEVKSAVDWSRADRQDGEMGLLYIVLALILVNGRTITDATLHMYLRRLHLHSHTTLPAALRGTGPAQGSGSSGSQSTQTQSRARATQGTLEGFLNTMIKQSYLEKQKSDVGIDFIDAAVNQAQSQGRRRGRGSGAAGRANGADDESIVWEWRWGSRAEAEIGEKKIAELISLIFTDPSATQDGAQAAEEEDEETQAIDRDRLAKRRKMLLTNIASVAGSQLVN</sequence>
<protein>
    <recommendedName>
        <fullName evidence="2">MAGE domain-containing protein</fullName>
    </recommendedName>
</protein>
<dbReference type="InterPro" id="IPR041898">
    <property type="entry name" value="MAGE_WH1"/>
</dbReference>
<dbReference type="Pfam" id="PF01454">
    <property type="entry name" value="MAGE"/>
    <property type="match status" value="1"/>
</dbReference>
<dbReference type="OrthoDB" id="205198at2759"/>
<dbReference type="HOGENOM" id="CLU_027982_2_0_1"/>
<dbReference type="GO" id="GO:0006281">
    <property type="term" value="P:DNA repair"/>
    <property type="evidence" value="ECO:0007669"/>
    <property type="project" value="TreeGrafter"/>
</dbReference>
<dbReference type="InterPro" id="IPR002190">
    <property type="entry name" value="MHD_dom"/>
</dbReference>
<evidence type="ECO:0000313" key="4">
    <source>
        <dbReference type="Proteomes" id="UP000014071"/>
    </source>
</evidence>
<dbReference type="Gene3D" id="1.10.10.1200">
    <property type="entry name" value="MAGE homology domain, winged helix WH1 motif"/>
    <property type="match status" value="1"/>
</dbReference>
<feature type="region of interest" description="Disordered" evidence="1">
    <location>
        <begin position="1"/>
        <end position="58"/>
    </location>
</feature>
<feature type="compositionally biased region" description="Basic and acidic residues" evidence="1">
    <location>
        <begin position="235"/>
        <end position="244"/>
    </location>
</feature>
<evidence type="ECO:0000259" key="2">
    <source>
        <dbReference type="SMART" id="SM01373"/>
    </source>
</evidence>
<dbReference type="InterPro" id="IPR041899">
    <property type="entry name" value="MAGE_WH2"/>
</dbReference>
<evidence type="ECO:0000313" key="3">
    <source>
        <dbReference type="EMBL" id="GAC97582.1"/>
    </source>
</evidence>
<feature type="region of interest" description="Disordered" evidence="1">
    <location>
        <begin position="217"/>
        <end position="244"/>
    </location>
</feature>
<organism evidence="3 4">
    <name type="scientific">Pseudozyma hubeiensis (strain SY62)</name>
    <name type="common">Yeast</name>
    <dbReference type="NCBI Taxonomy" id="1305764"/>
    <lineage>
        <taxon>Eukaryota</taxon>
        <taxon>Fungi</taxon>
        <taxon>Dikarya</taxon>
        <taxon>Basidiomycota</taxon>
        <taxon>Ustilaginomycotina</taxon>
        <taxon>Ustilaginomycetes</taxon>
        <taxon>Ustilaginales</taxon>
        <taxon>Ustilaginaceae</taxon>
        <taxon>Pseudozyma</taxon>
    </lineage>
</organism>
<feature type="compositionally biased region" description="Low complexity" evidence="1">
    <location>
        <begin position="309"/>
        <end position="322"/>
    </location>
</feature>
<name>R9P8J7_PSEHS</name>
<dbReference type="InterPro" id="IPR037445">
    <property type="entry name" value="MAGE"/>
</dbReference>
<feature type="region of interest" description="Disordered" evidence="1">
    <location>
        <begin position="163"/>
        <end position="183"/>
    </location>
</feature>
<dbReference type="GO" id="GO:0005634">
    <property type="term" value="C:nucleus"/>
    <property type="evidence" value="ECO:0007669"/>
    <property type="project" value="TreeGrafter"/>
</dbReference>
<dbReference type="AlphaFoldDB" id="R9P8J7"/>
<feature type="domain" description="MAGE" evidence="2">
    <location>
        <begin position="87"/>
        <end position="403"/>
    </location>
</feature>
<dbReference type="Gene3D" id="1.10.10.1210">
    <property type="entry name" value="MAGE homology domain, winged helix WH2 motif"/>
    <property type="match status" value="1"/>
</dbReference>
<dbReference type="SMART" id="SM01373">
    <property type="entry name" value="MAGE"/>
    <property type="match status" value="1"/>
</dbReference>
<dbReference type="EMBL" id="DF238810">
    <property type="protein sequence ID" value="GAC97582.1"/>
    <property type="molecule type" value="Genomic_DNA"/>
</dbReference>
<dbReference type="eggNOG" id="ENOG502S6JM">
    <property type="taxonomic scope" value="Eukaryota"/>
</dbReference>
<feature type="region of interest" description="Disordered" evidence="1">
    <location>
        <begin position="295"/>
        <end position="322"/>
    </location>
</feature>
<dbReference type="STRING" id="1305764.R9P8J7"/>
<feature type="compositionally biased region" description="Low complexity" evidence="1">
    <location>
        <begin position="29"/>
        <end position="46"/>
    </location>
</feature>
<dbReference type="RefSeq" id="XP_012191169.1">
    <property type="nucleotide sequence ID" value="XM_012335779.1"/>
</dbReference>
<gene>
    <name evidence="3" type="ORF">PHSY_005168</name>
</gene>
<evidence type="ECO:0000256" key="1">
    <source>
        <dbReference type="SAM" id="MobiDB-lite"/>
    </source>
</evidence>